<feature type="domain" description="DUF4031" evidence="1">
    <location>
        <begin position="3"/>
        <end position="85"/>
    </location>
</feature>
<reference evidence="2" key="1">
    <citation type="submission" date="2020-05" db="EMBL/GenBank/DDBJ databases">
        <authorList>
            <person name="Chiriac C."/>
            <person name="Salcher M."/>
            <person name="Ghai R."/>
            <person name="Kavagutti S V."/>
        </authorList>
    </citation>
    <scope>NUCLEOTIDE SEQUENCE</scope>
</reference>
<dbReference type="AlphaFoldDB" id="A0A6J7H0Z3"/>
<sequence length="95" mass="10816">MTVWVDDGFVEGDWGRWSGGGHLQAGSTEELHAFAERLGLRRAWFQSKPGRPWHDHYDLTREGRERAIALGAVPVPWREAARRNIALRRAARAGR</sequence>
<protein>
    <submittedName>
        <fullName evidence="2">Unannotated protein</fullName>
    </submittedName>
</protein>
<gene>
    <name evidence="2" type="ORF">UFOPK3564_01188</name>
</gene>
<evidence type="ECO:0000313" key="2">
    <source>
        <dbReference type="EMBL" id="CAB4910353.1"/>
    </source>
</evidence>
<accession>A0A6J7H0Z3</accession>
<evidence type="ECO:0000259" key="1">
    <source>
        <dbReference type="Pfam" id="PF13223"/>
    </source>
</evidence>
<organism evidence="2">
    <name type="scientific">freshwater metagenome</name>
    <dbReference type="NCBI Taxonomy" id="449393"/>
    <lineage>
        <taxon>unclassified sequences</taxon>
        <taxon>metagenomes</taxon>
        <taxon>ecological metagenomes</taxon>
    </lineage>
</organism>
<dbReference type="Pfam" id="PF13223">
    <property type="entry name" value="DUF4031"/>
    <property type="match status" value="1"/>
</dbReference>
<proteinExistence type="predicted"/>
<name>A0A6J7H0Z3_9ZZZZ</name>
<dbReference type="EMBL" id="CAFBMK010000053">
    <property type="protein sequence ID" value="CAB4910353.1"/>
    <property type="molecule type" value="Genomic_DNA"/>
</dbReference>
<dbReference type="InterPro" id="IPR025109">
    <property type="entry name" value="DUF4031"/>
</dbReference>